<evidence type="ECO:0000313" key="1">
    <source>
        <dbReference type="EMBL" id="OIR06685.1"/>
    </source>
</evidence>
<dbReference type="AlphaFoldDB" id="A0A1J5SRN8"/>
<reference evidence="1" key="1">
    <citation type="submission" date="2016-10" db="EMBL/GenBank/DDBJ databases">
        <title>Sequence of Gallionella enrichment culture.</title>
        <authorList>
            <person name="Poehlein A."/>
            <person name="Muehling M."/>
            <person name="Daniel R."/>
        </authorList>
    </citation>
    <scope>NUCLEOTIDE SEQUENCE</scope>
</reference>
<organism evidence="1">
    <name type="scientific">mine drainage metagenome</name>
    <dbReference type="NCBI Taxonomy" id="410659"/>
    <lineage>
        <taxon>unclassified sequences</taxon>
        <taxon>metagenomes</taxon>
        <taxon>ecological metagenomes</taxon>
    </lineage>
</organism>
<dbReference type="EMBL" id="MLJW01000042">
    <property type="protein sequence ID" value="OIR06685.1"/>
    <property type="molecule type" value="Genomic_DNA"/>
</dbReference>
<comment type="caution">
    <text evidence="1">The sequence shown here is derived from an EMBL/GenBank/DDBJ whole genome shotgun (WGS) entry which is preliminary data.</text>
</comment>
<gene>
    <name evidence="1" type="ORF">GALL_112920</name>
</gene>
<name>A0A1J5SRN8_9ZZZZ</name>
<accession>A0A1J5SRN8</accession>
<sequence length="165" mass="18461">MRLFTFLLLLLPLTSNAAQANYLMIKYMQPKEAMEERLNSVDGLAQYIKQVEVDINKQISETNSMPTWGFLVIAVRYDGKIKAWIDSDAEVAPEITKSLLNVAQNTQAFAVNKGAVVFAIGFDIGGVGLPPYTMPFPNDWKKIANCTNEDCQNQDIEALALNNWK</sequence>
<protein>
    <submittedName>
        <fullName evidence="1">Uncharacterized protein</fullName>
    </submittedName>
</protein>
<proteinExistence type="predicted"/>